<dbReference type="GO" id="GO:0005829">
    <property type="term" value="C:cytosol"/>
    <property type="evidence" value="ECO:0007669"/>
    <property type="project" value="TreeGrafter"/>
</dbReference>
<organism evidence="2 3">
    <name type="scientific">Microvenator marinus</name>
    <dbReference type="NCBI Taxonomy" id="2600177"/>
    <lineage>
        <taxon>Bacteria</taxon>
        <taxon>Deltaproteobacteria</taxon>
        <taxon>Bradymonadales</taxon>
        <taxon>Microvenatoraceae</taxon>
        <taxon>Microvenator</taxon>
    </lineage>
</organism>
<dbReference type="AlphaFoldDB" id="A0A5B8XSM4"/>
<comment type="similarity">
    <text evidence="1">Belongs to the UPF0250 family.</text>
</comment>
<dbReference type="RefSeq" id="WP_146957857.1">
    <property type="nucleotide sequence ID" value="NZ_CP042467.1"/>
</dbReference>
<dbReference type="Gene3D" id="3.30.70.260">
    <property type="match status" value="1"/>
</dbReference>
<dbReference type="InterPro" id="IPR007454">
    <property type="entry name" value="UPF0250_YbeD-like"/>
</dbReference>
<dbReference type="OrthoDB" id="5523904at2"/>
<proteinExistence type="inferred from homology"/>
<accession>A0A5B8XSM4</accession>
<evidence type="ECO:0000256" key="1">
    <source>
        <dbReference type="ARBA" id="ARBA00008460"/>
    </source>
</evidence>
<keyword evidence="3" id="KW-1185">Reference proteome</keyword>
<dbReference type="PANTHER" id="PTHR38036:SF1">
    <property type="entry name" value="UPF0250 PROTEIN YBED"/>
    <property type="match status" value="1"/>
</dbReference>
<reference evidence="2 3" key="1">
    <citation type="submission" date="2019-08" db="EMBL/GenBank/DDBJ databases">
        <authorList>
            <person name="Liang Q."/>
        </authorList>
    </citation>
    <scope>NUCLEOTIDE SEQUENCE [LARGE SCALE GENOMIC DNA]</scope>
    <source>
        <strain evidence="2 3">V1718</strain>
    </source>
</reference>
<dbReference type="SUPFAM" id="SSF117991">
    <property type="entry name" value="YbeD/HP0495-like"/>
    <property type="match status" value="1"/>
</dbReference>
<evidence type="ECO:0000313" key="3">
    <source>
        <dbReference type="Proteomes" id="UP000321595"/>
    </source>
</evidence>
<dbReference type="InterPro" id="IPR027471">
    <property type="entry name" value="YbeD-like_sf"/>
</dbReference>
<dbReference type="Proteomes" id="UP000321595">
    <property type="component" value="Chromosome"/>
</dbReference>
<protein>
    <submittedName>
        <fullName evidence="2">DUF493 domain-containing protein</fullName>
    </submittedName>
</protein>
<dbReference type="PANTHER" id="PTHR38036">
    <property type="entry name" value="UPF0250 PROTEIN YBED"/>
    <property type="match status" value="1"/>
</dbReference>
<gene>
    <name evidence="2" type="ORF">FRD01_04030</name>
</gene>
<dbReference type="Pfam" id="PF04359">
    <property type="entry name" value="DUF493"/>
    <property type="match status" value="1"/>
</dbReference>
<sequence>MRGEIVNQRDEMLLKLNDVHTFPGPYLFKVIGPNSDDFVAKIVQAVINASGPDLEHDVSTRESSGGNHMSVSITITAESAEHVMEVYEIFGSIEEIKYML</sequence>
<dbReference type="EMBL" id="CP042467">
    <property type="protein sequence ID" value="QED26429.1"/>
    <property type="molecule type" value="Genomic_DNA"/>
</dbReference>
<evidence type="ECO:0000313" key="2">
    <source>
        <dbReference type="EMBL" id="QED26429.1"/>
    </source>
</evidence>
<name>A0A5B8XSM4_9DELT</name>
<dbReference type="KEGG" id="bbae:FRD01_04030"/>